<organism evidence="2 3">
    <name type="scientific">Alteraurantiacibacter lauratis</name>
    <dbReference type="NCBI Taxonomy" id="2054627"/>
    <lineage>
        <taxon>Bacteria</taxon>
        <taxon>Pseudomonadati</taxon>
        <taxon>Pseudomonadota</taxon>
        <taxon>Alphaproteobacteria</taxon>
        <taxon>Sphingomonadales</taxon>
        <taxon>Erythrobacteraceae</taxon>
        <taxon>Alteraurantiacibacter</taxon>
    </lineage>
</organism>
<accession>A0ABV7EDL9</accession>
<proteinExistence type="predicted"/>
<evidence type="ECO:0000313" key="3">
    <source>
        <dbReference type="Proteomes" id="UP001595378"/>
    </source>
</evidence>
<keyword evidence="1" id="KW-0472">Membrane</keyword>
<dbReference type="EMBL" id="JBHRSU010000026">
    <property type="protein sequence ID" value="MFC3100789.1"/>
    <property type="molecule type" value="Genomic_DNA"/>
</dbReference>
<keyword evidence="1" id="KW-0812">Transmembrane</keyword>
<sequence>MCFSAQASFVAGSVLLAVGAVTLKQVRVRTELPYAAIPGLFGVQQLFEGGLWLALASGQSHLASALTHFYAFFSHVLWPVYVPLAVLAIERVGWRRRLLGSKPNQPLEIQCVY</sequence>
<reference evidence="3" key="1">
    <citation type="journal article" date="2019" name="Int. J. Syst. Evol. Microbiol.">
        <title>The Global Catalogue of Microorganisms (GCM) 10K type strain sequencing project: providing services to taxonomists for standard genome sequencing and annotation.</title>
        <authorList>
            <consortium name="The Broad Institute Genomics Platform"/>
            <consortium name="The Broad Institute Genome Sequencing Center for Infectious Disease"/>
            <person name="Wu L."/>
            <person name="Ma J."/>
        </authorList>
    </citation>
    <scope>NUCLEOTIDE SEQUENCE [LARGE SCALE GENOMIC DNA]</scope>
    <source>
        <strain evidence="3">KCTC 52606</strain>
    </source>
</reference>
<gene>
    <name evidence="2" type="ORF">ACFODK_07810</name>
</gene>
<feature type="transmembrane region" description="Helical" evidence="1">
    <location>
        <begin position="6"/>
        <end position="23"/>
    </location>
</feature>
<dbReference type="Pfam" id="PF20334">
    <property type="entry name" value="DUF6629"/>
    <property type="match status" value="1"/>
</dbReference>
<evidence type="ECO:0000313" key="2">
    <source>
        <dbReference type="EMBL" id="MFC3100789.1"/>
    </source>
</evidence>
<dbReference type="RefSeq" id="WP_336920473.1">
    <property type="nucleotide sequence ID" value="NZ_JBANRN010000018.1"/>
</dbReference>
<dbReference type="Proteomes" id="UP001595378">
    <property type="component" value="Unassembled WGS sequence"/>
</dbReference>
<feature type="transmembrane region" description="Helical" evidence="1">
    <location>
        <begin position="67"/>
        <end position="89"/>
    </location>
</feature>
<keyword evidence="3" id="KW-1185">Reference proteome</keyword>
<feature type="transmembrane region" description="Helical" evidence="1">
    <location>
        <begin position="35"/>
        <end position="55"/>
    </location>
</feature>
<comment type="caution">
    <text evidence="2">The sequence shown here is derived from an EMBL/GenBank/DDBJ whole genome shotgun (WGS) entry which is preliminary data.</text>
</comment>
<evidence type="ECO:0000256" key="1">
    <source>
        <dbReference type="SAM" id="Phobius"/>
    </source>
</evidence>
<protein>
    <submittedName>
        <fullName evidence="2">DUF6629 family protein</fullName>
    </submittedName>
</protein>
<name>A0ABV7EDL9_9SPHN</name>
<dbReference type="InterPro" id="IPR046737">
    <property type="entry name" value="DUF6629"/>
</dbReference>
<keyword evidence="1" id="KW-1133">Transmembrane helix</keyword>